<accession>M1VZ49</accession>
<feature type="region of interest" description="Disordered" evidence="2">
    <location>
        <begin position="1"/>
        <end position="22"/>
    </location>
</feature>
<sequence length="407" mass="46931">MNRVPEGVEASSSNTVRPSSRRRSALDIRVMNTASADDLVQDLRDIEPYLSHVTKEDVEEDFRNRLGDVYDGITHVELSGPLGASKEDRTYTLADLPNDGTQVDLTFWAAELRRVLSEREAYKQQVEHLTDIARLAETNLRCIHEHHVRHLEERDEHLARLAAENLDLKDRETRLLRRLVYGTDARQTTEHSDTRDAPPPRRTRESTLESRPARENTANTLRTTRSTTELSAEIPDPPIFESRDGSLDFEDWLIRITSKLHVNADHYPTDSARLAYVLLRTGGEAARNLRAYVRPGDPNACQTAEQVLDRLTEIYCDPNDRDIARDELRNLKMAENDGYRRFLRNFMQLAQRARIRAEDYVYEFRTRLPYQLQIHMAACSGDDVTFQQYSRKASQVHFLLKQAEGTD</sequence>
<reference evidence="3 4" key="1">
    <citation type="journal article" date="2013" name="PLoS Genet.">
        <title>Plant-symbiotic fungi as chemical engineers: Multi-genome analysis of the Clavicipitaceae reveals dynamics of alkaloid loci.</title>
        <authorList>
            <person name="Schardl C.L."/>
            <person name="Young C.A."/>
            <person name="Hesse U."/>
            <person name="Amyotte S.G."/>
            <person name="Andreeva K."/>
            <person name="Calie P.J."/>
            <person name="Fleetwood D.J."/>
            <person name="Haws D.C."/>
            <person name="Moore N."/>
            <person name="Oeser B."/>
            <person name="Panaccione D.G."/>
            <person name="Schweri K.K."/>
            <person name="Voisey C.R."/>
            <person name="Farman M.L."/>
            <person name="Jaromczyk J.W."/>
            <person name="Roe B.A."/>
            <person name="O'Sullivan D.M."/>
            <person name="Scott B."/>
            <person name="Tudzynski P."/>
            <person name="An Z."/>
            <person name="Arnaoudova E.G."/>
            <person name="Bullock C.T."/>
            <person name="Charlton N.D."/>
            <person name="Chen L."/>
            <person name="Cox M."/>
            <person name="Dinkins R.D."/>
            <person name="Florea S."/>
            <person name="Glenn A.E."/>
            <person name="Gordon A."/>
            <person name="Gueldener U."/>
            <person name="Harris D.R."/>
            <person name="Hollin W."/>
            <person name="Jaromczyk J."/>
            <person name="Johnson R.D."/>
            <person name="Khan A.K."/>
            <person name="Leistner E."/>
            <person name="Leuchtmann A."/>
            <person name="Li C."/>
            <person name="Liu J."/>
            <person name="Liu J."/>
            <person name="Liu M."/>
            <person name="Mace W."/>
            <person name="Machado C."/>
            <person name="Nagabhyru P."/>
            <person name="Pan J."/>
            <person name="Schmid J."/>
            <person name="Sugawara K."/>
            <person name="Steiner U."/>
            <person name="Takach J.E."/>
            <person name="Tanaka E."/>
            <person name="Webb J.S."/>
            <person name="Wilson E.V."/>
            <person name="Wiseman J.L."/>
            <person name="Yoshida R."/>
            <person name="Zeng Z."/>
        </authorList>
    </citation>
    <scope>NUCLEOTIDE SEQUENCE [LARGE SCALE GENOMIC DNA]</scope>
    <source>
        <strain evidence="3 4">20.1</strain>
    </source>
</reference>
<dbReference type="VEuPathDB" id="FungiDB:CPUR_08551"/>
<proteinExistence type="predicted"/>
<dbReference type="eggNOG" id="ENOG502SG3D">
    <property type="taxonomic scope" value="Eukaryota"/>
</dbReference>
<feature type="region of interest" description="Disordered" evidence="2">
    <location>
        <begin position="185"/>
        <end position="242"/>
    </location>
</feature>
<name>M1VZ49_CLAP2</name>
<comment type="caution">
    <text evidence="3">The sequence shown here is derived from an EMBL/GenBank/DDBJ whole genome shotgun (WGS) entry which is preliminary data.</text>
</comment>
<dbReference type="STRING" id="1111077.M1VZ49"/>
<feature type="coiled-coil region" evidence="1">
    <location>
        <begin position="112"/>
        <end position="139"/>
    </location>
</feature>
<dbReference type="OrthoDB" id="4589078at2759"/>
<feature type="compositionally biased region" description="Basic and acidic residues" evidence="2">
    <location>
        <begin position="187"/>
        <end position="214"/>
    </location>
</feature>
<feature type="compositionally biased region" description="Low complexity" evidence="2">
    <location>
        <begin position="216"/>
        <end position="233"/>
    </location>
</feature>
<keyword evidence="1" id="KW-0175">Coiled coil</keyword>
<keyword evidence="4" id="KW-1185">Reference proteome</keyword>
<protein>
    <recommendedName>
        <fullName evidence="5">Retrotransposon gag domain-containing protein</fullName>
    </recommendedName>
</protein>
<gene>
    <name evidence="3" type="ORF">CPUR_08551</name>
</gene>
<dbReference type="AlphaFoldDB" id="M1VZ49"/>
<evidence type="ECO:0000313" key="4">
    <source>
        <dbReference type="Proteomes" id="UP000016801"/>
    </source>
</evidence>
<evidence type="ECO:0000313" key="3">
    <source>
        <dbReference type="EMBL" id="CCE34617.1"/>
    </source>
</evidence>
<evidence type="ECO:0008006" key="5">
    <source>
        <dbReference type="Google" id="ProtNLM"/>
    </source>
</evidence>
<evidence type="ECO:0000256" key="2">
    <source>
        <dbReference type="SAM" id="MobiDB-lite"/>
    </source>
</evidence>
<organism evidence="3 4">
    <name type="scientific">Claviceps purpurea (strain 20.1)</name>
    <name type="common">Ergot fungus</name>
    <name type="synonym">Sphacelia segetum</name>
    <dbReference type="NCBI Taxonomy" id="1111077"/>
    <lineage>
        <taxon>Eukaryota</taxon>
        <taxon>Fungi</taxon>
        <taxon>Dikarya</taxon>
        <taxon>Ascomycota</taxon>
        <taxon>Pezizomycotina</taxon>
        <taxon>Sordariomycetes</taxon>
        <taxon>Hypocreomycetidae</taxon>
        <taxon>Hypocreales</taxon>
        <taxon>Clavicipitaceae</taxon>
        <taxon>Claviceps</taxon>
    </lineage>
</organism>
<dbReference type="EMBL" id="CAGA01000098">
    <property type="protein sequence ID" value="CCE34617.1"/>
    <property type="molecule type" value="Genomic_DNA"/>
</dbReference>
<dbReference type="Proteomes" id="UP000016801">
    <property type="component" value="Unassembled WGS sequence"/>
</dbReference>
<dbReference type="HOGENOM" id="CLU_676150_0_0_1"/>
<evidence type="ECO:0000256" key="1">
    <source>
        <dbReference type="SAM" id="Coils"/>
    </source>
</evidence>